<dbReference type="PROSITE" id="PS50267">
    <property type="entry name" value="NA_NEUROTRAN_SYMP_3"/>
    <property type="match status" value="1"/>
</dbReference>
<keyword evidence="9" id="KW-0406">Ion transport</keyword>
<dbReference type="InterPro" id="IPR037272">
    <property type="entry name" value="SNS_sf"/>
</dbReference>
<evidence type="ECO:0000256" key="14">
    <source>
        <dbReference type="ARBA" id="ARBA00040215"/>
    </source>
</evidence>
<keyword evidence="8" id="KW-0915">Sodium</keyword>
<keyword evidence="18" id="KW-1185">Reference proteome</keyword>
<feature type="transmembrane region" description="Helical" evidence="16">
    <location>
        <begin position="380"/>
        <end position="408"/>
    </location>
</feature>
<feature type="transmembrane region" description="Helical" evidence="16">
    <location>
        <begin position="420"/>
        <end position="438"/>
    </location>
</feature>
<feature type="transmembrane region" description="Helical" evidence="16">
    <location>
        <begin position="318"/>
        <end position="340"/>
    </location>
</feature>
<name>A0ABP1RS26_9HEXA</name>
<reference evidence="17 18" key="1">
    <citation type="submission" date="2024-08" db="EMBL/GenBank/DDBJ databases">
        <authorList>
            <person name="Cucini C."/>
            <person name="Frati F."/>
        </authorList>
    </citation>
    <scope>NUCLEOTIDE SEQUENCE [LARGE SCALE GENOMIC DNA]</scope>
</reference>
<evidence type="ECO:0000313" key="17">
    <source>
        <dbReference type="EMBL" id="CAL8134310.1"/>
    </source>
</evidence>
<evidence type="ECO:0000256" key="16">
    <source>
        <dbReference type="SAM" id="Phobius"/>
    </source>
</evidence>
<dbReference type="Pfam" id="PF00209">
    <property type="entry name" value="SNF"/>
    <property type="match status" value="1"/>
</dbReference>
<keyword evidence="10 16" id="KW-0472">Membrane</keyword>
<evidence type="ECO:0000256" key="5">
    <source>
        <dbReference type="ARBA" id="ARBA00022847"/>
    </source>
</evidence>
<organism evidence="17 18">
    <name type="scientific">Orchesella dallaii</name>
    <dbReference type="NCBI Taxonomy" id="48710"/>
    <lineage>
        <taxon>Eukaryota</taxon>
        <taxon>Metazoa</taxon>
        <taxon>Ecdysozoa</taxon>
        <taxon>Arthropoda</taxon>
        <taxon>Hexapoda</taxon>
        <taxon>Collembola</taxon>
        <taxon>Entomobryomorpha</taxon>
        <taxon>Entomobryoidea</taxon>
        <taxon>Orchesellidae</taxon>
        <taxon>Orchesellinae</taxon>
        <taxon>Orchesella</taxon>
    </lineage>
</organism>
<protein>
    <recommendedName>
        <fullName evidence="14">Sodium-dependent nutrient amino acid transporter 1</fullName>
    </recommendedName>
</protein>
<evidence type="ECO:0000256" key="7">
    <source>
        <dbReference type="ARBA" id="ARBA00022989"/>
    </source>
</evidence>
<feature type="transmembrane region" description="Helical" evidence="16">
    <location>
        <begin position="495"/>
        <end position="516"/>
    </location>
</feature>
<sequence>MACNGSVSEENVPDPNPIKSDQTFDLSIQEGQEENIPERPEWSNRREFLLSCISMSVGLGNVWRFPVTAYENGGGAFLIPYLTVVFLIGRPLYFLELCLGQFSSDTQIGIWRMAPLFKGVGITSMISLVSVLTYYVYIMALSLHYLFTSIYSLTTSNQKLPWTELEYGYNYNGSLTDNNNMSLPEMYFKYEVVKEADSIVNMSDIGFPDWKLSLCLIICWLIVFVCLIRGVKSSGKVAHVTAIVPYIGMSILVAHGLTLKGGLDGIYYFITPRWEKLLEPKVWFEATTQSFFSLNIGFGSSIMFGSRNKIDLNLYQSSYIITVVDTCTSLLAGCTIFATLGNLAVERGTDVSQVVSGGGAGLVFITYADALAKFQWCPQIFSMIFFLMLFILGLGSVNSCVGTVVSILQDSFPKRMGWKMLLSGVSVGGCACGMMYTTPGGLWLMELVSFYSSSFVVFTSTILFLVGVTWVYGVNNVFDDVEFMLGTRPSMFTKICLKFIIPAVMIIILSCLIIEGMAPTYMDREYPLFALAFGCTISAFALVMLPVAAIHSMQQLKGPSLKEKFFQSLNPTASWGPRNPQNMEKWKEFTKDRDRSMYG</sequence>
<keyword evidence="11" id="KW-0325">Glycoprotein</keyword>
<evidence type="ECO:0000256" key="3">
    <source>
        <dbReference type="ARBA" id="ARBA00022448"/>
    </source>
</evidence>
<evidence type="ECO:0000313" key="18">
    <source>
        <dbReference type="Proteomes" id="UP001642540"/>
    </source>
</evidence>
<keyword evidence="5" id="KW-0769">Symport</keyword>
<dbReference type="CDD" id="cd10324">
    <property type="entry name" value="SLC6sbd"/>
    <property type="match status" value="1"/>
</dbReference>
<gene>
    <name evidence="17" type="ORF">ODALV1_LOCUS25463</name>
</gene>
<accession>A0ABP1RS26</accession>
<evidence type="ECO:0000256" key="11">
    <source>
        <dbReference type="ARBA" id="ARBA00023180"/>
    </source>
</evidence>
<keyword evidence="6" id="KW-0029">Amino-acid transport</keyword>
<evidence type="ECO:0000256" key="15">
    <source>
        <dbReference type="SAM" id="MobiDB-lite"/>
    </source>
</evidence>
<dbReference type="Proteomes" id="UP001642540">
    <property type="component" value="Unassembled WGS sequence"/>
</dbReference>
<evidence type="ECO:0000256" key="1">
    <source>
        <dbReference type="ARBA" id="ARBA00004141"/>
    </source>
</evidence>
<dbReference type="PANTHER" id="PTHR11616">
    <property type="entry name" value="SODIUM/CHLORIDE DEPENDENT TRANSPORTER"/>
    <property type="match status" value="1"/>
</dbReference>
<dbReference type="PANTHER" id="PTHR11616:SF321">
    <property type="entry name" value="SODIUM-DEPENDENT NUTRIENT AMINO ACID TRANSPORTER 1-RELATED"/>
    <property type="match status" value="1"/>
</dbReference>
<comment type="function">
    <text evidence="13">Unusual broad substrate spectrum amino acid:sodium cotransporter that promotes absorption of the D isomers of essential amino acids. Neutral amino acids are the preferred substrates, especially methionine and phenylalanine.</text>
</comment>
<keyword evidence="12" id="KW-0739">Sodium transport</keyword>
<feature type="transmembrane region" description="Helical" evidence="16">
    <location>
        <begin position="210"/>
        <end position="231"/>
    </location>
</feature>
<evidence type="ECO:0000256" key="4">
    <source>
        <dbReference type="ARBA" id="ARBA00022692"/>
    </source>
</evidence>
<evidence type="ECO:0000256" key="10">
    <source>
        <dbReference type="ARBA" id="ARBA00023136"/>
    </source>
</evidence>
<dbReference type="SUPFAM" id="SSF161070">
    <property type="entry name" value="SNF-like"/>
    <property type="match status" value="1"/>
</dbReference>
<evidence type="ECO:0000256" key="2">
    <source>
        <dbReference type="ARBA" id="ARBA00006459"/>
    </source>
</evidence>
<comment type="subcellular location">
    <subcellularLocation>
        <location evidence="1">Membrane</location>
        <topology evidence="1">Multi-pass membrane protein</topology>
    </subcellularLocation>
</comment>
<feature type="transmembrane region" description="Helical" evidence="16">
    <location>
        <begin position="48"/>
        <end position="65"/>
    </location>
</feature>
<feature type="transmembrane region" description="Helical" evidence="16">
    <location>
        <begin position="116"/>
        <end position="137"/>
    </location>
</feature>
<evidence type="ECO:0000256" key="9">
    <source>
        <dbReference type="ARBA" id="ARBA00023065"/>
    </source>
</evidence>
<feature type="region of interest" description="Disordered" evidence="15">
    <location>
        <begin position="1"/>
        <end position="20"/>
    </location>
</feature>
<dbReference type="InterPro" id="IPR000175">
    <property type="entry name" value="Na/ntran_symport"/>
</dbReference>
<feature type="transmembrane region" description="Helical" evidence="16">
    <location>
        <begin position="243"/>
        <end position="270"/>
    </location>
</feature>
<dbReference type="PRINTS" id="PR00176">
    <property type="entry name" value="NANEUSMPORT"/>
</dbReference>
<dbReference type="EMBL" id="CAXLJM020000104">
    <property type="protein sequence ID" value="CAL8134310.1"/>
    <property type="molecule type" value="Genomic_DNA"/>
</dbReference>
<keyword evidence="7 16" id="KW-1133">Transmembrane helix</keyword>
<feature type="transmembrane region" description="Helical" evidence="16">
    <location>
        <begin position="77"/>
        <end position="95"/>
    </location>
</feature>
<evidence type="ECO:0000256" key="6">
    <source>
        <dbReference type="ARBA" id="ARBA00022970"/>
    </source>
</evidence>
<proteinExistence type="inferred from homology"/>
<evidence type="ECO:0000256" key="13">
    <source>
        <dbReference type="ARBA" id="ARBA00037785"/>
    </source>
</evidence>
<evidence type="ECO:0000256" key="8">
    <source>
        <dbReference type="ARBA" id="ARBA00023053"/>
    </source>
</evidence>
<feature type="transmembrane region" description="Helical" evidence="16">
    <location>
        <begin position="450"/>
        <end position="474"/>
    </location>
</feature>
<comment type="caution">
    <text evidence="17">The sequence shown here is derived from an EMBL/GenBank/DDBJ whole genome shotgun (WGS) entry which is preliminary data.</text>
</comment>
<evidence type="ECO:0000256" key="12">
    <source>
        <dbReference type="ARBA" id="ARBA00023201"/>
    </source>
</evidence>
<keyword evidence="4 16" id="KW-0812">Transmembrane</keyword>
<feature type="transmembrane region" description="Helical" evidence="16">
    <location>
        <begin position="528"/>
        <end position="550"/>
    </location>
</feature>
<keyword evidence="3" id="KW-0813">Transport</keyword>
<comment type="similarity">
    <text evidence="2">Belongs to the sodium:neurotransmitter symporter (SNF) (TC 2.A.22) family.</text>
</comment>